<proteinExistence type="predicted"/>
<dbReference type="Proteomes" id="UP000018208">
    <property type="component" value="Unassembled WGS sequence"/>
</dbReference>
<dbReference type="VEuPathDB" id="GiardiaDB:SS50377_24496"/>
<dbReference type="EMBL" id="KI546085">
    <property type="protein sequence ID" value="EST45960.1"/>
    <property type="molecule type" value="Genomic_DNA"/>
</dbReference>
<gene>
    <name evidence="1" type="ORF">SS50377_13939</name>
    <name evidence="2" type="ORF">SS50377_24496</name>
</gene>
<reference evidence="1 2" key="1">
    <citation type="journal article" date="2014" name="PLoS Genet.">
        <title>The Genome of Spironucleus salmonicida Highlights a Fish Pathogen Adapted to Fluctuating Environments.</title>
        <authorList>
            <person name="Xu F."/>
            <person name="Jerlstrom-Hultqvist J."/>
            <person name="Einarsson E."/>
            <person name="Astvaldsson A."/>
            <person name="Svard S.G."/>
            <person name="Andersson J.O."/>
        </authorList>
    </citation>
    <scope>NUCLEOTIDE SEQUENCE</scope>
    <source>
        <strain evidence="2">ATCC 50377</strain>
    </source>
</reference>
<organism evidence="1">
    <name type="scientific">Spironucleus salmonicida</name>
    <dbReference type="NCBI Taxonomy" id="348837"/>
    <lineage>
        <taxon>Eukaryota</taxon>
        <taxon>Metamonada</taxon>
        <taxon>Diplomonadida</taxon>
        <taxon>Hexamitidae</taxon>
        <taxon>Hexamitinae</taxon>
        <taxon>Spironucleus</taxon>
    </lineage>
</organism>
<sequence>MQKINLIFEETTNFSIKVSNQNYEHNFQSQEPANSYEFIWYVNLNTFKINLQDQSGLPLNFTQTTQTTYTTTSFYAFSDQPFMLSNIKGTKFEIYANDPKIQVKTYEITYNGIGTAVGEVEQQQFIISRCDPMPYNNIKTLTFSNVEISEIFDLRIVQQSINVKLNPAHSVPIFNTHTLFLTPAKRSQIFTFLPNNVSSKIDNFENLVPSNQLFSLNQLNLLHQKLLQKHQIALEIANSRAAAIANSAISAQKFTSKMTQELENLPNSDLSRVIIELFGALRYGKPGDLAKNRAFLREQETLIQTLERVISTLSV</sequence>
<dbReference type="AlphaFoldDB" id="V6LMV3"/>
<name>V6LMV3_9EUKA</name>
<protein>
    <submittedName>
        <fullName evidence="1">Uncharacterized protein</fullName>
    </submittedName>
</protein>
<evidence type="ECO:0000313" key="1">
    <source>
        <dbReference type="EMBL" id="EST45960.1"/>
    </source>
</evidence>
<evidence type="ECO:0000313" key="3">
    <source>
        <dbReference type="Proteomes" id="UP000018208"/>
    </source>
</evidence>
<keyword evidence="3" id="KW-1185">Reference proteome</keyword>
<accession>V6LMV3</accession>
<dbReference type="EMBL" id="AUWU02000004">
    <property type="protein sequence ID" value="KAH0574538.1"/>
    <property type="molecule type" value="Genomic_DNA"/>
</dbReference>
<evidence type="ECO:0000313" key="2">
    <source>
        <dbReference type="EMBL" id="KAH0574538.1"/>
    </source>
</evidence>
<reference evidence="2" key="2">
    <citation type="submission" date="2020-12" db="EMBL/GenBank/DDBJ databases">
        <title>New Spironucleus salmonicida genome in near-complete chromosomes.</title>
        <authorList>
            <person name="Xu F."/>
            <person name="Kurt Z."/>
            <person name="Jimenez-Gonzalez A."/>
            <person name="Astvaldsson A."/>
            <person name="Andersson J.O."/>
            <person name="Svard S.G."/>
        </authorList>
    </citation>
    <scope>NUCLEOTIDE SEQUENCE</scope>
    <source>
        <strain evidence="2">ATCC 50377</strain>
    </source>
</reference>